<name>A0A454CWF3_VIBHA</name>
<dbReference type="PROSITE" id="PS51371">
    <property type="entry name" value="CBS"/>
    <property type="match status" value="2"/>
</dbReference>
<gene>
    <name evidence="3" type="ORF">VCHENC02_3589</name>
</gene>
<dbReference type="InterPro" id="IPR050486">
    <property type="entry name" value="Mannose-1P_guanyltransferase"/>
</dbReference>
<dbReference type="Gene3D" id="3.90.550.10">
    <property type="entry name" value="Spore Coat Polysaccharide Biosynthesis Protein SpsA, Chain A"/>
    <property type="match status" value="1"/>
</dbReference>
<dbReference type="InterPro" id="IPR046342">
    <property type="entry name" value="CBS_dom_sf"/>
</dbReference>
<accession>A0A454CWF3</accession>
<comment type="caution">
    <text evidence="3">The sequence shown here is derived from an EMBL/GenBank/DDBJ whole genome shotgun (WGS) entry which is preliminary data.</text>
</comment>
<dbReference type="InterPro" id="IPR000644">
    <property type="entry name" value="CBS_dom"/>
</dbReference>
<feature type="non-terminal residue" evidence="3">
    <location>
        <position position="153"/>
    </location>
</feature>
<sequence>MEIINDEALRVVLVVDESDALLGVVTDGDIRRGLLRNLPLTADIAQVMNTTPYTAAIETPRDELIAIMESNDILSIPLLDNGKVVGLETLHHALSTPVYENPVFIMAGGFGTRLRPLTDHCPKPMLKIGDKPILETVIRNFIKAGFINFYITT</sequence>
<dbReference type="Proteomes" id="UP000008367">
    <property type="component" value="Unassembled WGS sequence"/>
</dbReference>
<dbReference type="InterPro" id="IPR029044">
    <property type="entry name" value="Nucleotide-diphossugar_trans"/>
</dbReference>
<evidence type="ECO:0000313" key="4">
    <source>
        <dbReference type="Proteomes" id="UP000008367"/>
    </source>
</evidence>
<dbReference type="PANTHER" id="PTHR22572">
    <property type="entry name" value="SUGAR-1-PHOSPHATE GUANYL TRANSFERASE"/>
    <property type="match status" value="1"/>
</dbReference>
<dbReference type="InterPro" id="IPR005835">
    <property type="entry name" value="NTP_transferase_dom"/>
</dbReference>
<evidence type="ECO:0000313" key="3">
    <source>
        <dbReference type="EMBL" id="EKM30701.1"/>
    </source>
</evidence>
<dbReference type="Gene3D" id="3.10.580.10">
    <property type="entry name" value="CBS-domain"/>
    <property type="match status" value="1"/>
</dbReference>
<organism evidence="3 4">
    <name type="scientific">Vibrio harveyi</name>
    <name type="common">Beneckea harveyi</name>
    <dbReference type="NCBI Taxonomy" id="669"/>
    <lineage>
        <taxon>Bacteria</taxon>
        <taxon>Pseudomonadati</taxon>
        <taxon>Pseudomonadota</taxon>
        <taxon>Gammaproteobacteria</taxon>
        <taxon>Vibrionales</taxon>
        <taxon>Vibrionaceae</taxon>
        <taxon>Vibrio</taxon>
    </lineage>
</organism>
<feature type="domain" description="CBS" evidence="2">
    <location>
        <begin position="48"/>
        <end position="103"/>
    </location>
</feature>
<evidence type="ECO:0000256" key="1">
    <source>
        <dbReference type="PROSITE-ProRule" id="PRU00703"/>
    </source>
</evidence>
<dbReference type="AlphaFoldDB" id="A0A454CWF3"/>
<feature type="domain" description="CBS" evidence="2">
    <location>
        <begin position="1"/>
        <end position="40"/>
    </location>
</feature>
<keyword evidence="1" id="KW-0129">CBS domain</keyword>
<proteinExistence type="predicted"/>
<dbReference type="EMBL" id="AJSR01001526">
    <property type="protein sequence ID" value="EKM30701.1"/>
    <property type="molecule type" value="Genomic_DNA"/>
</dbReference>
<reference evidence="3 4" key="1">
    <citation type="submission" date="2012-10" db="EMBL/GenBank/DDBJ databases">
        <title>Genome sequence of Vibrio Cholerae HENC-02.</title>
        <authorList>
            <person name="Eppinger M."/>
            <person name="Hasan N.A."/>
            <person name="Sengamalay N."/>
            <person name="Hine E."/>
            <person name="Su Q."/>
            <person name="Daugherty S.C."/>
            <person name="Young S."/>
            <person name="Sadzewicz L."/>
            <person name="Tallon L."/>
            <person name="Cebula T.A."/>
            <person name="Ravel J."/>
            <person name="Colwell R.R."/>
        </authorList>
    </citation>
    <scope>NUCLEOTIDE SEQUENCE [LARGE SCALE GENOMIC DNA]</scope>
    <source>
        <strain evidence="3 4">HENC-02</strain>
    </source>
</reference>
<dbReference type="Pfam" id="PF00571">
    <property type="entry name" value="CBS"/>
    <property type="match status" value="2"/>
</dbReference>
<evidence type="ECO:0000259" key="2">
    <source>
        <dbReference type="PROSITE" id="PS51371"/>
    </source>
</evidence>
<dbReference type="SUPFAM" id="SSF53448">
    <property type="entry name" value="Nucleotide-diphospho-sugar transferases"/>
    <property type="match status" value="1"/>
</dbReference>
<dbReference type="CDD" id="cd04607">
    <property type="entry name" value="CBS_pair_NTP_transferase_assoc"/>
    <property type="match status" value="1"/>
</dbReference>
<dbReference type="Pfam" id="PF00483">
    <property type="entry name" value="NTP_transferase"/>
    <property type="match status" value="1"/>
</dbReference>
<protein>
    <submittedName>
        <fullName evidence="3">CBS domain protein</fullName>
    </submittedName>
</protein>